<reference evidence="8" key="1">
    <citation type="submission" date="2020-02" db="EMBL/GenBank/DDBJ databases">
        <authorList>
            <person name="Meier V. D."/>
        </authorList>
    </citation>
    <scope>NUCLEOTIDE SEQUENCE</scope>
    <source>
        <strain evidence="8">AVDCRST_MAG82</strain>
    </source>
</reference>
<dbReference type="HAMAP" id="MF_00265">
    <property type="entry name" value="VapC_Nob1"/>
    <property type="match status" value="1"/>
</dbReference>
<dbReference type="Pfam" id="PF01850">
    <property type="entry name" value="PIN"/>
    <property type="match status" value="1"/>
</dbReference>
<dbReference type="GO" id="GO:0016787">
    <property type="term" value="F:hydrolase activity"/>
    <property type="evidence" value="ECO:0007669"/>
    <property type="project" value="UniProtKB-KW"/>
</dbReference>
<keyword evidence="4 6" id="KW-0378">Hydrolase</keyword>
<evidence type="ECO:0000256" key="3">
    <source>
        <dbReference type="ARBA" id="ARBA00022723"/>
    </source>
</evidence>
<evidence type="ECO:0000256" key="1">
    <source>
        <dbReference type="ARBA" id="ARBA00022649"/>
    </source>
</evidence>
<comment type="function">
    <text evidence="6">Toxic component of a toxin-antitoxin (TA) system. An RNase.</text>
</comment>
<sequence>MLDTSVVVAFMNRRDDDHERVATWMEKTGEDLVTTPLVVAEIDHLVSRGGGAGAVHAFYEDLSSGAYPVEWWPEAVIETVEAARDNPDIGLADASLLALAAWLESTRIATLDERHFRVVRPLTGEAAFTLLPADA</sequence>
<keyword evidence="2 6" id="KW-0540">Nuclease</keyword>
<proteinExistence type="inferred from homology"/>
<keyword evidence="5 6" id="KW-0460">Magnesium</keyword>
<dbReference type="InterPro" id="IPR022907">
    <property type="entry name" value="VapC_family"/>
</dbReference>
<evidence type="ECO:0000256" key="5">
    <source>
        <dbReference type="ARBA" id="ARBA00022842"/>
    </source>
</evidence>
<evidence type="ECO:0000256" key="2">
    <source>
        <dbReference type="ARBA" id="ARBA00022722"/>
    </source>
</evidence>
<gene>
    <name evidence="6" type="primary">vapC</name>
    <name evidence="8" type="ORF">AVDCRST_MAG82-260</name>
</gene>
<dbReference type="InterPro" id="IPR002716">
    <property type="entry name" value="PIN_dom"/>
</dbReference>
<keyword evidence="1 6" id="KW-1277">Toxin-antitoxin system</keyword>
<evidence type="ECO:0000256" key="6">
    <source>
        <dbReference type="HAMAP-Rule" id="MF_00265"/>
    </source>
</evidence>
<evidence type="ECO:0000256" key="4">
    <source>
        <dbReference type="ARBA" id="ARBA00022801"/>
    </source>
</evidence>
<dbReference type="GO" id="GO:0004540">
    <property type="term" value="F:RNA nuclease activity"/>
    <property type="evidence" value="ECO:0007669"/>
    <property type="project" value="InterPro"/>
</dbReference>
<dbReference type="Gene3D" id="3.40.50.1010">
    <property type="entry name" value="5'-nuclease"/>
    <property type="match status" value="1"/>
</dbReference>
<feature type="binding site" evidence="6">
    <location>
        <position position="93"/>
    </location>
    <ligand>
        <name>Mg(2+)</name>
        <dbReference type="ChEBI" id="CHEBI:18420"/>
    </ligand>
</feature>
<dbReference type="InterPro" id="IPR029060">
    <property type="entry name" value="PIN-like_dom_sf"/>
</dbReference>
<dbReference type="SUPFAM" id="SSF88723">
    <property type="entry name" value="PIN domain-like"/>
    <property type="match status" value="1"/>
</dbReference>
<accession>A0A6J4P3X3</accession>
<feature type="domain" description="PIN" evidence="7">
    <location>
        <begin position="1"/>
        <end position="118"/>
    </location>
</feature>
<protein>
    <recommendedName>
        <fullName evidence="6">Ribonuclease VapC</fullName>
        <shortName evidence="6">RNase VapC</shortName>
        <ecNumber evidence="6">3.1.-.-</ecNumber>
    </recommendedName>
    <alternativeName>
        <fullName evidence="6">Toxin VapC</fullName>
    </alternativeName>
</protein>
<dbReference type="GO" id="GO:0090729">
    <property type="term" value="F:toxin activity"/>
    <property type="evidence" value="ECO:0007669"/>
    <property type="project" value="UniProtKB-KW"/>
</dbReference>
<comment type="similarity">
    <text evidence="6">Belongs to the PINc/VapC protein family.</text>
</comment>
<feature type="binding site" evidence="6">
    <location>
        <position position="3"/>
    </location>
    <ligand>
        <name>Mg(2+)</name>
        <dbReference type="ChEBI" id="CHEBI:18420"/>
    </ligand>
</feature>
<dbReference type="AlphaFoldDB" id="A0A6J4P3X3"/>
<organism evidence="8">
    <name type="scientific">uncultured Rubrobacteraceae bacterium</name>
    <dbReference type="NCBI Taxonomy" id="349277"/>
    <lineage>
        <taxon>Bacteria</taxon>
        <taxon>Bacillati</taxon>
        <taxon>Actinomycetota</taxon>
        <taxon>Rubrobacteria</taxon>
        <taxon>Rubrobacterales</taxon>
        <taxon>Rubrobacteraceae</taxon>
        <taxon>environmental samples</taxon>
    </lineage>
</organism>
<dbReference type="EMBL" id="CADCVA010000035">
    <property type="protein sequence ID" value="CAA9401980.1"/>
    <property type="molecule type" value="Genomic_DNA"/>
</dbReference>
<evidence type="ECO:0000313" key="8">
    <source>
        <dbReference type="EMBL" id="CAA9401980.1"/>
    </source>
</evidence>
<keyword evidence="6" id="KW-0800">Toxin</keyword>
<comment type="cofactor">
    <cofactor evidence="6">
        <name>Mg(2+)</name>
        <dbReference type="ChEBI" id="CHEBI:18420"/>
    </cofactor>
</comment>
<keyword evidence="3 6" id="KW-0479">Metal-binding</keyword>
<name>A0A6J4P3X3_9ACTN</name>
<dbReference type="EC" id="3.1.-.-" evidence="6"/>
<evidence type="ECO:0000259" key="7">
    <source>
        <dbReference type="Pfam" id="PF01850"/>
    </source>
</evidence>
<dbReference type="GO" id="GO:0000287">
    <property type="term" value="F:magnesium ion binding"/>
    <property type="evidence" value="ECO:0007669"/>
    <property type="project" value="UniProtKB-UniRule"/>
</dbReference>